<dbReference type="EMBL" id="NIDN02000022">
    <property type="protein sequence ID" value="RLL99980.1"/>
    <property type="molecule type" value="Genomic_DNA"/>
</dbReference>
<feature type="domain" description="Helicase C-terminal" evidence="12">
    <location>
        <begin position="1399"/>
        <end position="1549"/>
    </location>
</feature>
<feature type="region of interest" description="Disordered" evidence="9">
    <location>
        <begin position="1610"/>
        <end position="1632"/>
    </location>
</feature>
<dbReference type="GO" id="GO:0005634">
    <property type="term" value="C:nucleus"/>
    <property type="evidence" value="ECO:0007669"/>
    <property type="project" value="UniProtKB-SubCell"/>
</dbReference>
<evidence type="ECO:0000256" key="5">
    <source>
        <dbReference type="ARBA" id="ARBA00022806"/>
    </source>
</evidence>
<gene>
    <name evidence="13" type="ORF">CFD26_107763</name>
</gene>
<keyword evidence="4" id="KW-0378">Hydrolase</keyword>
<reference evidence="13 14" key="1">
    <citation type="submission" date="2018-08" db="EMBL/GenBank/DDBJ databases">
        <title>Draft genome sequences of two Aspergillus turcosus clinical strains isolated from bronchoalveolar lavage fluid: one azole-susceptible and the other azole-resistant.</title>
        <authorList>
            <person name="Parent-Michaud M."/>
            <person name="Dufresne P.J."/>
            <person name="Fournier E."/>
            <person name="Martineau C."/>
            <person name="Moreira S."/>
            <person name="Perkins V."/>
            <person name="De Repentigny L."/>
            <person name="Dufresne S.F."/>
        </authorList>
    </citation>
    <scope>NUCLEOTIDE SEQUENCE [LARGE SCALE GENOMIC DNA]</scope>
    <source>
        <strain evidence="13">HMR AF 1038</strain>
    </source>
</reference>
<dbReference type="InterPro" id="IPR044574">
    <property type="entry name" value="ARIP4-like"/>
</dbReference>
<dbReference type="InterPro" id="IPR056026">
    <property type="entry name" value="DUF7607"/>
</dbReference>
<dbReference type="CDD" id="cd18793">
    <property type="entry name" value="SF2_C_SNF"/>
    <property type="match status" value="1"/>
</dbReference>
<evidence type="ECO:0000259" key="12">
    <source>
        <dbReference type="PROSITE" id="PS51194"/>
    </source>
</evidence>
<dbReference type="SMART" id="SM00490">
    <property type="entry name" value="HELICc"/>
    <property type="match status" value="1"/>
</dbReference>
<evidence type="ECO:0000313" key="13">
    <source>
        <dbReference type="EMBL" id="RLL99980.1"/>
    </source>
</evidence>
<dbReference type="InterPro" id="IPR013761">
    <property type="entry name" value="SAM/pointed_sf"/>
</dbReference>
<dbReference type="SUPFAM" id="SSF52540">
    <property type="entry name" value="P-loop containing nucleoside triphosphate hydrolases"/>
    <property type="match status" value="2"/>
</dbReference>
<dbReference type="Gene3D" id="3.40.50.300">
    <property type="entry name" value="P-loop containing nucleotide triphosphate hydrolases"/>
    <property type="match status" value="1"/>
</dbReference>
<feature type="domain" description="Helicase ATP-binding" evidence="11">
    <location>
        <begin position="1016"/>
        <end position="1220"/>
    </location>
</feature>
<accession>A0A3R7IMQ2</accession>
<evidence type="ECO:0000256" key="2">
    <source>
        <dbReference type="ARBA" id="ARBA00007025"/>
    </source>
</evidence>
<dbReference type="PANTHER" id="PTHR45797">
    <property type="entry name" value="RAD54-LIKE"/>
    <property type="match status" value="1"/>
</dbReference>
<dbReference type="InterPro" id="IPR049730">
    <property type="entry name" value="SNF2/RAD54-like_C"/>
</dbReference>
<proteinExistence type="inferred from homology"/>
<dbReference type="SUPFAM" id="SSF47769">
    <property type="entry name" value="SAM/Pointed domain"/>
    <property type="match status" value="1"/>
</dbReference>
<comment type="subcellular location">
    <subcellularLocation>
        <location evidence="1">Nucleus</location>
    </subcellularLocation>
</comment>
<sequence length="1839" mass="207341">MESDDGDPLDWTVDEVVAFLCHNPETPWSQSASPAPRPNPVQFEAALRENVITGEVLLHDVDKETLREELGLKAIGHRSSMLMAIRYLQRRSQKYQRSRVELASQLDDRRYSITPSQLTTVISGSLDDFSSPIYQNSVPPIATPQNLMHRPRLTTPSTSSLYQTKRTLPWDAATSSNLRGDESTTMTATARGSESATTTSERPPTVPSPAVSRPSAEQRIDPFNPGERVRAYEHIVVDAEGKKRRRLDLSSVPEPQKNTRVSKSLNIPQDKNWYMGPDRILSSQLFYPSTSDEEDHSFVMLGPPNLPTGQRHFVKKCMNYFFRQRPIQLSSDNESSRLALIPYDHSKVNEHNEKFFTLYTAANGTVTVTQEDIKKWPQLEQAEAAGSRPSQTPEQSDPYSYLLQKYPAGEDSQDVCPLYGDSGSEGEFDEETWQEIANERDDIAQSKPAKLTSAEVDSIVEDCMAEFVDRWRQNGLPKEESKARKLWVTARRAKCTYQKIKAINRDVALLEKRLGKVLEAIRGSEYASKSELQTQCQSMEQTVIDIQKQKWRISVLEEEKCPPKVASAPKTKPLPKPKISAADEESLHSESDVSSDFPDDFIDDSEIQEGVSSIENFGNVDSLDRRRTPTPTPSTSDSDDDIISASGIRRKSRAERSPFMATSSPSPATSGDAQQAEIIDLTMDSPSASADEFRIETPPLNPVRPRWTESDDVSLKMERSPSISPAPQLSSNVVVEIPKRRPETINRKAEGSKSTRKFNTPDLPGHNDFVGLRSCSWELLEERHDRRRLLAKLIATMPDREREEMASLIPEYEYDELKDLVKQALRILLKGQMEIPELDGEKSELLMRTASQFISWVNCMYMKKGISKKHIRKAQEEIADFKVFHKELCKGLGLCKGLKFTPELSEKSTRTSSENVDESEGEKSERVNAPHKKRKKEVKESQDAKRNQASAQQRVARQEKERRRLEQKMKLMGVSNTDPIRQAVTFGDPIIYLDPHIGQRVKPHQLNGIQFMWRELIQDEKQQGCLLAHTMGLGKTMQVISLLNTISAASASNDPKISEQVPECFHRSQTLILCPSSLIDNWYEEFLMWTPEESYIGPLRKVTASMTSISERLREVSDWDKEGGILIMSYDIFRKWIHNKGTQKMGKPLRDDEHANVRKWLLEGPNIIVADEAHKMKNPTSGISRAAVQFRSKSRIALTGSPLANNLTDYFTMVDWIAKGYLGEFPEFKANYVEPIEEGLYVDSTHYERRRSLKKLQVLKEILEPKVNRADITVLEGDLPPKVEFVITVPLTELQRAAYDSYVDSVVQGKLEVGTAKLWSWMAILGLCNNHPACFRDKLLSRANEAQRAGSSMDEMLPGDEPITQAGIPDSEKLVFEQERLFANVPDMKALNLSHRAHLLDRIISESIKAGDKVLVFSHSIPTLDYVEHVLKVSNRSYRRLDGKTPISTRQAATKSFNKDSDEKVYLISTRAGGLGLNIPGANRVVIFDFSFNPIWEEQAVGRAYRLGQQKPVFVYRFIAGGTFEEIIYNKAIFKTQLAVRVVDKKNPIRWASKKLNEYLFPAKPVKQHGISEFVGKDPHVLDKIIKEDNGEERAIRKIALTETFQREDNDKLTEEERKDVQQELDDERLRRTDPQAYQRLIFERQRREEQIRDAARRREAEIQATLVPMSQPQGQSWAGRPSLPIHYAAAQQARVPSSQVTPPSTAPPRSHDYGRPVHTYDDGPFAQAPNRATLPRSQSTSDAALAVPQNGAVHGAQPALRARSGPPQQDGMAPPAPSDMYWPSSPSSSSQLSDPPLRMESRSASAESEPMQISDGGSSQPTQSKDGKKDGGSSCKTQ</sequence>
<dbReference type="GO" id="GO:0003677">
    <property type="term" value="F:DNA binding"/>
    <property type="evidence" value="ECO:0007669"/>
    <property type="project" value="UniProtKB-KW"/>
</dbReference>
<feature type="domain" description="SAM" evidence="10">
    <location>
        <begin position="11"/>
        <end position="91"/>
    </location>
</feature>
<dbReference type="InterPro" id="IPR038718">
    <property type="entry name" value="SNF2-like_sf"/>
</dbReference>
<keyword evidence="7" id="KW-0238">DNA-binding</keyword>
<dbReference type="GO" id="GO:0016887">
    <property type="term" value="F:ATP hydrolysis activity"/>
    <property type="evidence" value="ECO:0007669"/>
    <property type="project" value="InterPro"/>
</dbReference>
<evidence type="ECO:0008006" key="15">
    <source>
        <dbReference type="Google" id="ProtNLM"/>
    </source>
</evidence>
<evidence type="ECO:0000256" key="8">
    <source>
        <dbReference type="ARBA" id="ARBA00023242"/>
    </source>
</evidence>
<evidence type="ECO:0000259" key="11">
    <source>
        <dbReference type="PROSITE" id="PS51192"/>
    </source>
</evidence>
<dbReference type="OrthoDB" id="2020972at2759"/>
<dbReference type="CDD" id="cd18007">
    <property type="entry name" value="DEXHc_ATRX-like"/>
    <property type="match status" value="1"/>
</dbReference>
<dbReference type="InterPro" id="IPR000330">
    <property type="entry name" value="SNF2_N"/>
</dbReference>
<dbReference type="Gene3D" id="3.40.50.10810">
    <property type="entry name" value="Tandem AAA-ATPase domain"/>
    <property type="match status" value="1"/>
</dbReference>
<dbReference type="Pfam" id="PF24580">
    <property type="entry name" value="DUF7607"/>
    <property type="match status" value="1"/>
</dbReference>
<feature type="region of interest" description="Disordered" evidence="9">
    <location>
        <begin position="562"/>
        <end position="672"/>
    </location>
</feature>
<dbReference type="SMART" id="SM00487">
    <property type="entry name" value="DEXDc"/>
    <property type="match status" value="1"/>
</dbReference>
<evidence type="ECO:0000256" key="6">
    <source>
        <dbReference type="ARBA" id="ARBA00022840"/>
    </source>
</evidence>
<comment type="caution">
    <text evidence="13">The sequence shown here is derived from an EMBL/GenBank/DDBJ whole genome shotgun (WGS) entry which is preliminary data.</text>
</comment>
<dbReference type="STRING" id="1245748.A0A3R7IMQ2"/>
<feature type="compositionally biased region" description="Polar residues" evidence="9">
    <location>
        <begin position="1695"/>
        <end position="1704"/>
    </location>
</feature>
<dbReference type="InterPro" id="IPR001660">
    <property type="entry name" value="SAM"/>
</dbReference>
<feature type="compositionally biased region" description="Low complexity" evidence="9">
    <location>
        <begin position="1779"/>
        <end position="1810"/>
    </location>
</feature>
<feature type="compositionally biased region" description="Polar residues" evidence="9">
    <location>
        <begin position="660"/>
        <end position="672"/>
    </location>
</feature>
<dbReference type="PROSITE" id="PS51194">
    <property type="entry name" value="HELICASE_CTER"/>
    <property type="match status" value="1"/>
</dbReference>
<dbReference type="InterPro" id="IPR001650">
    <property type="entry name" value="Helicase_C-like"/>
</dbReference>
<dbReference type="Pfam" id="PF00176">
    <property type="entry name" value="SNF2-rel_dom"/>
    <property type="match status" value="1"/>
</dbReference>
<evidence type="ECO:0000256" key="4">
    <source>
        <dbReference type="ARBA" id="ARBA00022801"/>
    </source>
</evidence>
<feature type="region of interest" description="Disordered" evidence="9">
    <location>
        <begin position="1691"/>
        <end position="1839"/>
    </location>
</feature>
<feature type="compositionally biased region" description="Polar residues" evidence="9">
    <location>
        <begin position="154"/>
        <end position="166"/>
    </location>
</feature>
<dbReference type="InterPro" id="IPR027417">
    <property type="entry name" value="P-loop_NTPase"/>
</dbReference>
<dbReference type="Pfam" id="PF00271">
    <property type="entry name" value="Helicase_C"/>
    <property type="match status" value="1"/>
</dbReference>
<keyword evidence="6" id="KW-0067">ATP-binding</keyword>
<dbReference type="PANTHER" id="PTHR45797:SF1">
    <property type="entry name" value="HELICASE ARIP4"/>
    <property type="match status" value="1"/>
</dbReference>
<keyword evidence="14" id="KW-1185">Reference proteome</keyword>
<dbReference type="InterPro" id="IPR014001">
    <property type="entry name" value="Helicase_ATP-bd"/>
</dbReference>
<dbReference type="PROSITE" id="PS51192">
    <property type="entry name" value="HELICASE_ATP_BIND_1"/>
    <property type="match status" value="1"/>
</dbReference>
<evidence type="ECO:0000256" key="7">
    <source>
        <dbReference type="ARBA" id="ARBA00023125"/>
    </source>
</evidence>
<dbReference type="Proteomes" id="UP000215289">
    <property type="component" value="Unassembled WGS sequence"/>
</dbReference>
<dbReference type="GO" id="GO:0005524">
    <property type="term" value="F:ATP binding"/>
    <property type="evidence" value="ECO:0007669"/>
    <property type="project" value="UniProtKB-KW"/>
</dbReference>
<evidence type="ECO:0000313" key="14">
    <source>
        <dbReference type="Proteomes" id="UP000215289"/>
    </source>
</evidence>
<dbReference type="PROSITE" id="PS50105">
    <property type="entry name" value="SAM_DOMAIN"/>
    <property type="match status" value="1"/>
</dbReference>
<keyword evidence="3" id="KW-0547">Nucleotide-binding</keyword>
<dbReference type="GO" id="GO:0004386">
    <property type="term" value="F:helicase activity"/>
    <property type="evidence" value="ECO:0007669"/>
    <property type="project" value="UniProtKB-KW"/>
</dbReference>
<protein>
    <recommendedName>
        <fullName evidence="15">SNF2 family helicase/ATPase</fullName>
    </recommendedName>
</protein>
<evidence type="ECO:0000256" key="9">
    <source>
        <dbReference type="SAM" id="MobiDB-lite"/>
    </source>
</evidence>
<comment type="similarity">
    <text evidence="2">Belongs to the SNF2/RAD54 helicase family.</text>
</comment>
<feature type="compositionally biased region" description="Basic and acidic residues" evidence="9">
    <location>
        <begin position="937"/>
        <end position="946"/>
    </location>
</feature>
<keyword evidence="5" id="KW-0347">Helicase</keyword>
<feature type="region of interest" description="Disordered" evidence="9">
    <location>
        <begin position="904"/>
        <end position="963"/>
    </location>
</feature>
<name>A0A3R7IMQ2_9EURO</name>
<keyword evidence="8" id="KW-0539">Nucleus</keyword>
<feature type="compositionally biased region" description="Acidic residues" evidence="9">
    <location>
        <begin position="597"/>
        <end position="607"/>
    </location>
</feature>
<feature type="compositionally biased region" description="Polar residues" evidence="9">
    <location>
        <begin position="173"/>
        <end position="202"/>
    </location>
</feature>
<feature type="region of interest" description="Disordered" evidence="9">
    <location>
        <begin position="139"/>
        <end position="227"/>
    </location>
</feature>
<evidence type="ECO:0000256" key="3">
    <source>
        <dbReference type="ARBA" id="ARBA00022741"/>
    </source>
</evidence>
<evidence type="ECO:0000256" key="1">
    <source>
        <dbReference type="ARBA" id="ARBA00004123"/>
    </source>
</evidence>
<feature type="compositionally biased region" description="Basic and acidic residues" evidence="9">
    <location>
        <begin position="1710"/>
        <end position="1722"/>
    </location>
</feature>
<organism evidence="13 14">
    <name type="scientific">Aspergillus turcosus</name>
    <dbReference type="NCBI Taxonomy" id="1245748"/>
    <lineage>
        <taxon>Eukaryota</taxon>
        <taxon>Fungi</taxon>
        <taxon>Dikarya</taxon>
        <taxon>Ascomycota</taxon>
        <taxon>Pezizomycotina</taxon>
        <taxon>Eurotiomycetes</taxon>
        <taxon>Eurotiomycetidae</taxon>
        <taxon>Eurotiales</taxon>
        <taxon>Aspergillaceae</taxon>
        <taxon>Aspergillus</taxon>
        <taxon>Aspergillus subgen. Fumigati</taxon>
    </lineage>
</organism>
<dbReference type="Gene3D" id="1.10.150.50">
    <property type="entry name" value="Transcription Factor, Ets-1"/>
    <property type="match status" value="1"/>
</dbReference>
<evidence type="ECO:0000259" key="10">
    <source>
        <dbReference type="PROSITE" id="PS50105"/>
    </source>
</evidence>